<dbReference type="Pfam" id="PF00780">
    <property type="entry name" value="CNH"/>
    <property type="match status" value="1"/>
</dbReference>
<keyword evidence="7" id="KW-1185">Reference proteome</keyword>
<dbReference type="PANTHER" id="PTHR12894">
    <property type="entry name" value="CNH DOMAIN CONTAINING"/>
    <property type="match status" value="1"/>
</dbReference>
<dbReference type="GO" id="GO:0006914">
    <property type="term" value="P:autophagy"/>
    <property type="evidence" value="ECO:0007669"/>
    <property type="project" value="TreeGrafter"/>
</dbReference>
<dbReference type="AlphaFoldDB" id="A0AAN9BF22"/>
<gene>
    <name evidence="6" type="ORF">V1264_019559</name>
</gene>
<organism evidence="6 7">
    <name type="scientific">Littorina saxatilis</name>
    <dbReference type="NCBI Taxonomy" id="31220"/>
    <lineage>
        <taxon>Eukaryota</taxon>
        <taxon>Metazoa</taxon>
        <taxon>Spiralia</taxon>
        <taxon>Lophotrochozoa</taxon>
        <taxon>Mollusca</taxon>
        <taxon>Gastropoda</taxon>
        <taxon>Caenogastropoda</taxon>
        <taxon>Littorinimorpha</taxon>
        <taxon>Littorinoidea</taxon>
        <taxon>Littorinidae</taxon>
        <taxon>Littorina</taxon>
    </lineage>
</organism>
<dbReference type="InterPro" id="IPR036322">
    <property type="entry name" value="WD40_repeat_dom_sf"/>
</dbReference>
<evidence type="ECO:0000259" key="5">
    <source>
        <dbReference type="PROSITE" id="PS50219"/>
    </source>
</evidence>
<feature type="repeat" description="CHCR" evidence="4">
    <location>
        <begin position="562"/>
        <end position="739"/>
    </location>
</feature>
<dbReference type="PANTHER" id="PTHR12894:SF49">
    <property type="entry name" value="VAM6_VPS39-LIKE PROTEIN"/>
    <property type="match status" value="1"/>
</dbReference>
<evidence type="ECO:0000313" key="7">
    <source>
        <dbReference type="Proteomes" id="UP001374579"/>
    </source>
</evidence>
<dbReference type="InterPro" id="IPR001180">
    <property type="entry name" value="CNH_dom"/>
</dbReference>
<dbReference type="GO" id="GO:0016020">
    <property type="term" value="C:membrane"/>
    <property type="evidence" value="ECO:0007669"/>
    <property type="project" value="TreeGrafter"/>
</dbReference>
<dbReference type="Pfam" id="PF10366">
    <property type="entry name" value="Vps39_1"/>
    <property type="match status" value="1"/>
</dbReference>
<comment type="caution">
    <text evidence="6">The sequence shown here is derived from an EMBL/GenBank/DDBJ whole genome shotgun (WGS) entry which is preliminary data.</text>
</comment>
<evidence type="ECO:0000256" key="3">
    <source>
        <dbReference type="ARBA" id="ARBA00038201"/>
    </source>
</evidence>
<dbReference type="SUPFAM" id="SSF50978">
    <property type="entry name" value="WD40 repeat-like"/>
    <property type="match status" value="1"/>
</dbReference>
<comment type="similarity">
    <text evidence="3">Belongs to the VAM6/VPS39 family.</text>
</comment>
<keyword evidence="2" id="KW-0472">Membrane</keyword>
<dbReference type="GO" id="GO:0034058">
    <property type="term" value="P:endosomal vesicle fusion"/>
    <property type="evidence" value="ECO:0007669"/>
    <property type="project" value="TreeGrafter"/>
</dbReference>
<comment type="subcellular location">
    <subcellularLocation>
        <location evidence="1">Endomembrane system</location>
        <topology evidence="1">Peripheral membrane protein</topology>
    </subcellularLocation>
</comment>
<dbReference type="GO" id="GO:0012505">
    <property type="term" value="C:endomembrane system"/>
    <property type="evidence" value="ECO:0007669"/>
    <property type="project" value="UniProtKB-SubCell"/>
</dbReference>
<dbReference type="PROSITE" id="PS50236">
    <property type="entry name" value="CHCR"/>
    <property type="match status" value="1"/>
</dbReference>
<accession>A0AAN9BF22</accession>
<dbReference type="EMBL" id="JBAMIC010000008">
    <property type="protein sequence ID" value="KAK7104918.1"/>
    <property type="molecule type" value="Genomic_DNA"/>
</dbReference>
<dbReference type="Pfam" id="PF10367">
    <property type="entry name" value="zf-Vps39_C"/>
    <property type="match status" value="1"/>
</dbReference>
<dbReference type="InterPro" id="IPR019452">
    <property type="entry name" value="VPS39/TGF_beta_rcpt-assoc_1"/>
</dbReference>
<dbReference type="PROSITE" id="PS50219">
    <property type="entry name" value="CNH"/>
    <property type="match status" value="1"/>
</dbReference>
<dbReference type="Proteomes" id="UP001374579">
    <property type="component" value="Unassembled WGS sequence"/>
</dbReference>
<name>A0AAN9BF22_9CAEN</name>
<dbReference type="InterPro" id="IPR000547">
    <property type="entry name" value="Clathrin_H-chain/VPS_repeat"/>
</dbReference>
<dbReference type="SMART" id="SM00036">
    <property type="entry name" value="CNH"/>
    <property type="match status" value="1"/>
</dbReference>
<dbReference type="GO" id="GO:0006886">
    <property type="term" value="P:intracellular protein transport"/>
    <property type="evidence" value="ECO:0007669"/>
    <property type="project" value="UniProtKB-UniRule"/>
</dbReference>
<evidence type="ECO:0000256" key="4">
    <source>
        <dbReference type="PROSITE-ProRule" id="PRU01006"/>
    </source>
</evidence>
<proteinExistence type="inferred from homology"/>
<protein>
    <recommendedName>
        <fullName evidence="5">CNH domain-containing protein</fullName>
    </recommendedName>
</protein>
<reference evidence="6 7" key="1">
    <citation type="submission" date="2024-02" db="EMBL/GenBank/DDBJ databases">
        <title>Chromosome-scale genome assembly of the rough periwinkle Littorina saxatilis.</title>
        <authorList>
            <person name="De Jode A."/>
            <person name="Faria R."/>
            <person name="Formenti G."/>
            <person name="Sims Y."/>
            <person name="Smith T.P."/>
            <person name="Tracey A."/>
            <person name="Wood J.M.D."/>
            <person name="Zagrodzka Z.B."/>
            <person name="Johannesson K."/>
            <person name="Butlin R.K."/>
            <person name="Leder E.H."/>
        </authorList>
    </citation>
    <scope>NUCLEOTIDE SEQUENCE [LARGE SCALE GENOMIC DNA]</scope>
    <source>
        <strain evidence="6">Snail1</strain>
        <tissue evidence="6">Muscle</tissue>
    </source>
</reference>
<dbReference type="InterPro" id="IPR019453">
    <property type="entry name" value="VPS39/TGFA1_Znf"/>
</dbReference>
<evidence type="ECO:0000256" key="2">
    <source>
        <dbReference type="ARBA" id="ARBA00023136"/>
    </source>
</evidence>
<feature type="domain" description="CNH" evidence="5">
    <location>
        <begin position="15"/>
        <end position="289"/>
    </location>
</feature>
<evidence type="ECO:0000256" key="1">
    <source>
        <dbReference type="ARBA" id="ARBA00004184"/>
    </source>
</evidence>
<evidence type="ECO:0000313" key="6">
    <source>
        <dbReference type="EMBL" id="KAK7104918.1"/>
    </source>
</evidence>
<sequence length="871" mass="100533">MHDAFEADPILDKLPLGIESVACYENILLVGTKQGHLLQYKITRNPPSEPKKYHTDLERSNKSFSKKPITQIVAVPELFILISLSDNVISVHDLVTFNSITTVHKTKGATLFAVDCRPETTQTGSTHYLRVGVASKRKIQLFFWKNRDFHELLSDLSLYDYPHALSWSKDSLCVGFKRDYYIINSTTGSLKELFPVGVQQAEPLVARLRDQRLLLQRDKMSIFINAEGEPTQREPINWSDIPIAIEHYPPYLVAVLPKFVEVRTIDPKLMIQNLQLPKARLICQGSGVIYVASQSNLWRLQSVPASQQIRDLLQNKQFELALKLAEQADEPPHEREKRVRNINNLYAFQLFCQHRFEESLQLFAKLGTDPSHVIGLYPNLLPQDYRSKLEYPERVPELEGHEMEKAVLALIEYLTQKRNEVMKNDEVVTTAIVEGNTTIKSKKQLSQIIDTTLLKCYLQTNDALVAPLLRLKDNNCHVEESERVLKKKEKFSELIILYEKKGLHQKALSLLMKQAVRPDSPLKGHERTVQYLQHLGAEHLDLIFEYAEWVLQRHPEDGLKIFTEDTPEIETLPRDKVLDYLEKINPSLAIPYLEHVIEDCEDETAEFHNRLVLLLKDRVQEHMESYLNSLPEGHTPSRTGEEVEDLGKERAKLIHFLRTSTHYQAERLLTRFPLDGFHEERAILLGRLGRHEQALAIYIYLLNSSHLAEGYCENNYDPDREESKDVYLYLLKMYLQPPDMSLLGLAPGEAPSIRHNTESALRLLEKHAHQVDVPKALELLPSSIRVRDILTFLENVLEHNATERRHNQVLRSLSYAENLAVTEQRIQYQRIRVDVTEDTFCPTCKKRIGESAFYYTPEGSIYHYSCYKGTK</sequence>
<dbReference type="GO" id="GO:0005737">
    <property type="term" value="C:cytoplasm"/>
    <property type="evidence" value="ECO:0007669"/>
    <property type="project" value="TreeGrafter"/>
</dbReference>
<dbReference type="InterPro" id="IPR032914">
    <property type="entry name" value="Vam6/VPS39/TRAP1"/>
</dbReference>